<gene>
    <name evidence="2" type="ORF">GCM10012282_25790</name>
</gene>
<evidence type="ECO:0000313" key="3">
    <source>
        <dbReference type="Proteomes" id="UP000625682"/>
    </source>
</evidence>
<reference evidence="2" key="2">
    <citation type="submission" date="2020-09" db="EMBL/GenBank/DDBJ databases">
        <authorList>
            <person name="Sun Q."/>
            <person name="Zhou Y."/>
        </authorList>
    </citation>
    <scope>NUCLEOTIDE SEQUENCE</scope>
    <source>
        <strain evidence="2">CGMCC 4.7272</strain>
    </source>
</reference>
<organism evidence="2 3">
    <name type="scientific">Streptomyces lacrimifluminis</name>
    <dbReference type="NCBI Taxonomy" id="1500077"/>
    <lineage>
        <taxon>Bacteria</taxon>
        <taxon>Bacillati</taxon>
        <taxon>Actinomycetota</taxon>
        <taxon>Actinomycetes</taxon>
        <taxon>Kitasatosporales</taxon>
        <taxon>Streptomycetaceae</taxon>
        <taxon>Streptomyces</taxon>
    </lineage>
</organism>
<sequence>MIVRSAAGKQAGFAGGGASPGPPGEQREAQGEAEHRPYAAWPENVAVDEGRPAHRSDHFASRSAGYLDDGAGTDRTHTEDAYGTSAPLYGHTGRAGQGPTPAPPADRLGRAVMTWLVGQPVDHLGRLSGNVGI</sequence>
<feature type="region of interest" description="Disordered" evidence="1">
    <location>
        <begin position="1"/>
        <end position="38"/>
    </location>
</feature>
<name>A0A917KU66_9ACTN</name>
<comment type="caution">
    <text evidence="2">The sequence shown here is derived from an EMBL/GenBank/DDBJ whole genome shotgun (WGS) entry which is preliminary data.</text>
</comment>
<feature type="compositionally biased region" description="Basic and acidic residues" evidence="1">
    <location>
        <begin position="50"/>
        <end position="60"/>
    </location>
</feature>
<dbReference type="AlphaFoldDB" id="A0A917KU66"/>
<feature type="compositionally biased region" description="Low complexity" evidence="1">
    <location>
        <begin position="1"/>
        <end position="12"/>
    </location>
</feature>
<evidence type="ECO:0000256" key="1">
    <source>
        <dbReference type="SAM" id="MobiDB-lite"/>
    </source>
</evidence>
<reference evidence="2" key="1">
    <citation type="journal article" date="2014" name="Int. J. Syst. Evol. Microbiol.">
        <title>Complete genome sequence of Corynebacterium casei LMG S-19264T (=DSM 44701T), isolated from a smear-ripened cheese.</title>
        <authorList>
            <consortium name="US DOE Joint Genome Institute (JGI-PGF)"/>
            <person name="Walter F."/>
            <person name="Albersmeier A."/>
            <person name="Kalinowski J."/>
            <person name="Ruckert C."/>
        </authorList>
    </citation>
    <scope>NUCLEOTIDE SEQUENCE</scope>
    <source>
        <strain evidence="2">CGMCC 4.7272</strain>
    </source>
</reference>
<protein>
    <submittedName>
        <fullName evidence="2">Uncharacterized protein</fullName>
    </submittedName>
</protein>
<feature type="region of interest" description="Disordered" evidence="1">
    <location>
        <begin position="50"/>
        <end position="107"/>
    </location>
</feature>
<dbReference type="EMBL" id="BMMU01000006">
    <property type="protein sequence ID" value="GGJ28045.1"/>
    <property type="molecule type" value="Genomic_DNA"/>
</dbReference>
<evidence type="ECO:0000313" key="2">
    <source>
        <dbReference type="EMBL" id="GGJ28045.1"/>
    </source>
</evidence>
<proteinExistence type="predicted"/>
<keyword evidence="3" id="KW-1185">Reference proteome</keyword>
<feature type="compositionally biased region" description="Basic and acidic residues" evidence="1">
    <location>
        <begin position="25"/>
        <end position="37"/>
    </location>
</feature>
<accession>A0A917KU66</accession>
<dbReference type="Proteomes" id="UP000625682">
    <property type="component" value="Unassembled WGS sequence"/>
</dbReference>